<dbReference type="GO" id="GO:0008270">
    <property type="term" value="F:zinc ion binding"/>
    <property type="evidence" value="ECO:0007669"/>
    <property type="project" value="UniProtKB-KW"/>
</dbReference>
<dbReference type="FunFam" id="3.30.40.10:FF:000270">
    <property type="entry name" value="pathogenesis-related homeodomain protein-like"/>
    <property type="match status" value="1"/>
</dbReference>
<feature type="DNA-binding region" description="Homeobox" evidence="11">
    <location>
        <begin position="770"/>
        <end position="823"/>
    </location>
</feature>
<dbReference type="InterPro" id="IPR045876">
    <property type="entry name" value="PRHA-like_PHD-finger"/>
</dbReference>
<feature type="domain" description="PHD-type" evidence="15">
    <location>
        <begin position="432"/>
        <end position="489"/>
    </location>
</feature>
<dbReference type="InterPro" id="IPR019787">
    <property type="entry name" value="Znf_PHD-finger"/>
</dbReference>
<dbReference type="Pfam" id="PF00046">
    <property type="entry name" value="Homeodomain"/>
    <property type="match status" value="1"/>
</dbReference>
<keyword evidence="10 11" id="KW-0539">Nucleus</keyword>
<keyword evidence="6" id="KW-0805">Transcription regulation</keyword>
<feature type="compositionally biased region" description="Acidic residues" evidence="14">
    <location>
        <begin position="532"/>
        <end position="545"/>
    </location>
</feature>
<feature type="region of interest" description="Disordered" evidence="14">
    <location>
        <begin position="830"/>
        <end position="908"/>
    </location>
</feature>
<dbReference type="GO" id="GO:0006355">
    <property type="term" value="P:regulation of DNA-templated transcription"/>
    <property type="evidence" value="ECO:0007669"/>
    <property type="project" value="UniProtKB-ARBA"/>
</dbReference>
<evidence type="ECO:0008006" key="19">
    <source>
        <dbReference type="Google" id="ProtNLM"/>
    </source>
</evidence>
<keyword evidence="3" id="KW-0479">Metal-binding</keyword>
<feature type="compositionally biased region" description="Acidic residues" evidence="14">
    <location>
        <begin position="582"/>
        <end position="595"/>
    </location>
</feature>
<evidence type="ECO:0000256" key="9">
    <source>
        <dbReference type="ARBA" id="ARBA00023163"/>
    </source>
</evidence>
<evidence type="ECO:0000256" key="14">
    <source>
        <dbReference type="SAM" id="MobiDB-lite"/>
    </source>
</evidence>
<dbReference type="GO" id="GO:0043565">
    <property type="term" value="F:sequence-specific DNA binding"/>
    <property type="evidence" value="ECO:0007669"/>
    <property type="project" value="UniProtKB-ARBA"/>
</dbReference>
<dbReference type="EMBL" id="JAKUCV010003832">
    <property type="protein sequence ID" value="KAJ4837462.1"/>
    <property type="molecule type" value="Genomic_DNA"/>
</dbReference>
<feature type="compositionally biased region" description="Basic residues" evidence="14">
    <location>
        <begin position="275"/>
        <end position="289"/>
    </location>
</feature>
<dbReference type="PANTHER" id="PTHR12628">
    <property type="entry name" value="POLYCOMB-LIKE TRANSCRIPTION FACTOR"/>
    <property type="match status" value="1"/>
</dbReference>
<keyword evidence="5" id="KW-0862">Zinc</keyword>
<comment type="subcellular location">
    <subcellularLocation>
        <location evidence="1 11 13">Nucleus</location>
    </subcellularLocation>
</comment>
<evidence type="ECO:0000256" key="1">
    <source>
        <dbReference type="ARBA" id="ARBA00004123"/>
    </source>
</evidence>
<feature type="region of interest" description="Disordered" evidence="14">
    <location>
        <begin position="162"/>
        <end position="181"/>
    </location>
</feature>
<evidence type="ECO:0000256" key="3">
    <source>
        <dbReference type="ARBA" id="ARBA00022723"/>
    </source>
</evidence>
<name>A0A9Q0FTU8_9ROSI</name>
<dbReference type="PANTHER" id="PTHR12628:SF13">
    <property type="entry name" value="HOMEOBOX PROTEIN HAT3.1"/>
    <property type="match status" value="1"/>
</dbReference>
<dbReference type="InterPro" id="IPR013083">
    <property type="entry name" value="Znf_RING/FYVE/PHD"/>
</dbReference>
<keyword evidence="4 12" id="KW-0863">Zinc-finger</keyword>
<keyword evidence="18" id="KW-1185">Reference proteome</keyword>
<dbReference type="PROSITE" id="PS50016">
    <property type="entry name" value="ZF_PHD_2"/>
    <property type="match status" value="1"/>
</dbReference>
<evidence type="ECO:0000256" key="12">
    <source>
        <dbReference type="PROSITE-ProRule" id="PRU00146"/>
    </source>
</evidence>
<organism evidence="17 18">
    <name type="scientific">Turnera subulata</name>
    <dbReference type="NCBI Taxonomy" id="218843"/>
    <lineage>
        <taxon>Eukaryota</taxon>
        <taxon>Viridiplantae</taxon>
        <taxon>Streptophyta</taxon>
        <taxon>Embryophyta</taxon>
        <taxon>Tracheophyta</taxon>
        <taxon>Spermatophyta</taxon>
        <taxon>Magnoliopsida</taxon>
        <taxon>eudicotyledons</taxon>
        <taxon>Gunneridae</taxon>
        <taxon>Pentapetalae</taxon>
        <taxon>rosids</taxon>
        <taxon>fabids</taxon>
        <taxon>Malpighiales</taxon>
        <taxon>Passifloraceae</taxon>
        <taxon>Turnera</taxon>
    </lineage>
</organism>
<feature type="domain" description="Homeobox" evidence="16">
    <location>
        <begin position="768"/>
        <end position="822"/>
    </location>
</feature>
<dbReference type="CDD" id="cd15504">
    <property type="entry name" value="PHD_PRHA_like"/>
    <property type="match status" value="1"/>
</dbReference>
<feature type="region of interest" description="Disordered" evidence="14">
    <location>
        <begin position="1"/>
        <end position="59"/>
    </location>
</feature>
<comment type="similarity">
    <text evidence="2">Belongs to the PHD-associated homeobox family.</text>
</comment>
<dbReference type="InterPro" id="IPR011011">
    <property type="entry name" value="Znf_FYVE_PHD"/>
</dbReference>
<dbReference type="PROSITE" id="PS01359">
    <property type="entry name" value="ZF_PHD_1"/>
    <property type="match status" value="1"/>
</dbReference>
<dbReference type="SUPFAM" id="SSF46689">
    <property type="entry name" value="Homeodomain-like"/>
    <property type="match status" value="1"/>
</dbReference>
<feature type="region of interest" description="Disordered" evidence="14">
    <location>
        <begin position="229"/>
        <end position="337"/>
    </location>
</feature>
<evidence type="ECO:0000256" key="7">
    <source>
        <dbReference type="ARBA" id="ARBA00023125"/>
    </source>
</evidence>
<feature type="compositionally biased region" description="Basic residues" evidence="14">
    <location>
        <begin position="326"/>
        <end position="337"/>
    </location>
</feature>
<dbReference type="OrthoDB" id="1903104at2759"/>
<accession>A0A9Q0FTU8</accession>
<dbReference type="GO" id="GO:0005634">
    <property type="term" value="C:nucleus"/>
    <property type="evidence" value="ECO:0007669"/>
    <property type="project" value="UniProtKB-SubCell"/>
</dbReference>
<dbReference type="Pfam" id="PF00628">
    <property type="entry name" value="PHD"/>
    <property type="match status" value="1"/>
</dbReference>
<reference evidence="17" key="1">
    <citation type="submission" date="2022-02" db="EMBL/GenBank/DDBJ databases">
        <authorList>
            <person name="Henning P.M."/>
            <person name="McCubbin A.G."/>
            <person name="Shore J.S."/>
        </authorList>
    </citation>
    <scope>NUCLEOTIDE SEQUENCE</scope>
    <source>
        <strain evidence="17">F60SS</strain>
        <tissue evidence="17">Leaves</tissue>
    </source>
</reference>
<keyword evidence="8 11" id="KW-0371">Homeobox</keyword>
<dbReference type="GO" id="GO:0045814">
    <property type="term" value="P:negative regulation of gene expression, epigenetic"/>
    <property type="evidence" value="ECO:0007669"/>
    <property type="project" value="TreeGrafter"/>
</dbReference>
<dbReference type="SUPFAM" id="SSF57903">
    <property type="entry name" value="FYVE/PHD zinc finger"/>
    <property type="match status" value="1"/>
</dbReference>
<feature type="compositionally biased region" description="Polar residues" evidence="14">
    <location>
        <begin position="9"/>
        <end position="25"/>
    </location>
</feature>
<evidence type="ECO:0000313" key="18">
    <source>
        <dbReference type="Proteomes" id="UP001141552"/>
    </source>
</evidence>
<comment type="caution">
    <text evidence="17">The sequence shown here is derived from an EMBL/GenBank/DDBJ whole genome shotgun (WGS) entry which is preliminary data.</text>
</comment>
<evidence type="ECO:0000256" key="13">
    <source>
        <dbReference type="RuleBase" id="RU000682"/>
    </source>
</evidence>
<dbReference type="SMART" id="SM00389">
    <property type="entry name" value="HOX"/>
    <property type="match status" value="1"/>
</dbReference>
<dbReference type="InterPro" id="IPR019786">
    <property type="entry name" value="Zinc_finger_PHD-type_CS"/>
</dbReference>
<evidence type="ECO:0000259" key="16">
    <source>
        <dbReference type="PROSITE" id="PS50071"/>
    </source>
</evidence>
<dbReference type="GO" id="GO:0010557">
    <property type="term" value="P:positive regulation of macromolecule biosynthetic process"/>
    <property type="evidence" value="ECO:0007669"/>
    <property type="project" value="UniProtKB-ARBA"/>
</dbReference>
<dbReference type="InterPro" id="IPR001356">
    <property type="entry name" value="HD"/>
</dbReference>
<protein>
    <recommendedName>
        <fullName evidence="19">Homeobox domain-containing protein</fullName>
    </recommendedName>
</protein>
<feature type="compositionally biased region" description="Basic and acidic residues" evidence="14">
    <location>
        <begin position="672"/>
        <end position="684"/>
    </location>
</feature>
<keyword evidence="7 11" id="KW-0238">DNA-binding</keyword>
<feature type="compositionally biased region" description="Basic residues" evidence="14">
    <location>
        <begin position="896"/>
        <end position="908"/>
    </location>
</feature>
<keyword evidence="9" id="KW-0804">Transcription</keyword>
<dbReference type="GO" id="GO:0003682">
    <property type="term" value="F:chromatin binding"/>
    <property type="evidence" value="ECO:0007669"/>
    <property type="project" value="TreeGrafter"/>
</dbReference>
<dbReference type="AlphaFoldDB" id="A0A9Q0FTU8"/>
<evidence type="ECO:0000259" key="15">
    <source>
        <dbReference type="PROSITE" id="PS50016"/>
    </source>
</evidence>
<evidence type="ECO:0000256" key="10">
    <source>
        <dbReference type="ARBA" id="ARBA00023242"/>
    </source>
</evidence>
<dbReference type="Gene3D" id="1.10.10.60">
    <property type="entry name" value="Homeodomain-like"/>
    <property type="match status" value="1"/>
</dbReference>
<dbReference type="InterPro" id="IPR001965">
    <property type="entry name" value="Znf_PHD"/>
</dbReference>
<feature type="region of interest" description="Disordered" evidence="14">
    <location>
        <begin position="515"/>
        <end position="769"/>
    </location>
</feature>
<dbReference type="Proteomes" id="UP001141552">
    <property type="component" value="Unassembled WGS sequence"/>
</dbReference>
<dbReference type="CDD" id="cd00086">
    <property type="entry name" value="homeodomain"/>
    <property type="match status" value="1"/>
</dbReference>
<feature type="compositionally biased region" description="Basic and acidic residues" evidence="14">
    <location>
        <begin position="852"/>
        <end position="861"/>
    </location>
</feature>
<evidence type="ECO:0000256" key="5">
    <source>
        <dbReference type="ARBA" id="ARBA00022833"/>
    </source>
</evidence>
<reference evidence="17" key="2">
    <citation type="journal article" date="2023" name="Plants (Basel)">
        <title>Annotation of the Turnera subulata (Passifloraceae) Draft Genome Reveals the S-Locus Evolved after the Divergence of Turneroideae from Passifloroideae in a Stepwise Manner.</title>
        <authorList>
            <person name="Henning P.M."/>
            <person name="Roalson E.H."/>
            <person name="Mir W."/>
            <person name="McCubbin A.G."/>
            <person name="Shore J.S."/>
        </authorList>
    </citation>
    <scope>NUCLEOTIDE SEQUENCE</scope>
    <source>
        <strain evidence="17">F60SS</strain>
    </source>
</reference>
<feature type="compositionally biased region" description="Polar residues" evidence="14">
    <location>
        <begin position="310"/>
        <end position="323"/>
    </location>
</feature>
<dbReference type="InterPro" id="IPR009057">
    <property type="entry name" value="Homeodomain-like_sf"/>
</dbReference>
<gene>
    <name evidence="17" type="ORF">Tsubulata_013172</name>
</gene>
<evidence type="ECO:0000313" key="17">
    <source>
        <dbReference type="EMBL" id="KAJ4837462.1"/>
    </source>
</evidence>
<feature type="compositionally biased region" description="Basic and acidic residues" evidence="14">
    <location>
        <begin position="32"/>
        <end position="51"/>
    </location>
</feature>
<feature type="compositionally biased region" description="Basic and acidic residues" evidence="14">
    <location>
        <begin position="294"/>
        <end position="309"/>
    </location>
</feature>
<proteinExistence type="inferred from homology"/>
<feature type="compositionally biased region" description="Polar residues" evidence="14">
    <location>
        <begin position="646"/>
        <end position="657"/>
    </location>
</feature>
<feature type="compositionally biased region" description="Basic and acidic residues" evidence="14">
    <location>
        <begin position="627"/>
        <end position="641"/>
    </location>
</feature>
<evidence type="ECO:0000256" key="4">
    <source>
        <dbReference type="ARBA" id="ARBA00022771"/>
    </source>
</evidence>
<evidence type="ECO:0000256" key="2">
    <source>
        <dbReference type="ARBA" id="ARBA00007427"/>
    </source>
</evidence>
<evidence type="ECO:0000256" key="11">
    <source>
        <dbReference type="PROSITE-ProRule" id="PRU00108"/>
    </source>
</evidence>
<dbReference type="SMART" id="SM00249">
    <property type="entry name" value="PHD"/>
    <property type="match status" value="1"/>
</dbReference>
<evidence type="ECO:0000256" key="8">
    <source>
        <dbReference type="ARBA" id="ARBA00023155"/>
    </source>
</evidence>
<dbReference type="PROSITE" id="PS50071">
    <property type="entry name" value="HOMEOBOX_2"/>
    <property type="match status" value="1"/>
</dbReference>
<sequence>MSKAEQMGASPSQLSPHTESYSSPKQLAPENASEHDREPECRGLPEQKNELGSETVPAEPCKSTKILPCRADEFLQQCSEHVTQNSHSVTTKLDFGSEGEHAEYGAFCTKERDAETLETEFPGTSSELSCGHVNTLQSFPVHVGPLAEHSWLPFENAGYDAENNQGSTSRQTLQFSSSNTAEKGEDNLMKLGCGVVQSELAESSSHVAGGHLEPVPELVTETSMEHHGLVSNGNSSFPATEQPGLPHVHVNDHSKIGQSEAPSKGLVRNTSQAGRRVKRTPKLLRKKYVLRSSTKSDRVLRSRSQEKPKASQSSDNLANANSTMERKKKRGKRNKGKRIIYDEYSRIRKHLRYLLSRMNYEQSLISAYSGEGWKGLSLEKIKPEKELQRATSEILRRKLKIRDLFQHIDSLCSEGRFPDSLFDSEGQISSEDIFCAKCGSKDLTVHNDIILCDGVCDRGFHQFCLVPPLVKEDIPPDDEGWLCPACDCKVDCLDLLNDSQGTDLSISDSWEKVFPEAAGGQNGDPNFGLPSDDSDDNDYDPDGPEIDDRSEGDGSSSDESDFTSASEQLEAPPDDKLGLPSDDSEDDDFDPDAPDIDEKEKLESSSSDFTSDSEDLTSAICNNELSGVKEGRRGSNKRRSDLGGMQSLNTQLLSTSDPDLCNDGPAVVSGKRSIERLDYKKLYDETYGNASSDSSDDEEYTVIDGPTKRRKKGGDVSVSMNGDAAKDNNQNPKEAQHTSARKLRQKASIQVTKKSPIKLHDAISPSNSSAKRVNYAYEEGARQRLHSVFKENQYPDRPTKESLAKELRLTYRQVDKWFGNARWSFFHSSSMAASKTVSPAKDGSASGSGRPVKTEAERRVDAPANGTQTEESHKIGGTMAGSCSVDAKNRKSQESKKRKYKTRKSRTR</sequence>
<evidence type="ECO:0000256" key="6">
    <source>
        <dbReference type="ARBA" id="ARBA00023015"/>
    </source>
</evidence>
<dbReference type="Gene3D" id="3.30.40.10">
    <property type="entry name" value="Zinc/RING finger domain, C3HC4 (zinc finger)"/>
    <property type="match status" value="1"/>
</dbReference>